<dbReference type="InterPro" id="IPR009908">
    <property type="entry name" value="Methylamine_util_MauE"/>
</dbReference>
<keyword evidence="3 5" id="KW-1133">Transmembrane helix</keyword>
<keyword evidence="2 5" id="KW-0812">Transmembrane</keyword>
<proteinExistence type="predicted"/>
<dbReference type="Pfam" id="PF07291">
    <property type="entry name" value="MauE"/>
    <property type="match status" value="1"/>
</dbReference>
<comment type="subcellular location">
    <subcellularLocation>
        <location evidence="1">Membrane</location>
        <topology evidence="1">Multi-pass membrane protein</topology>
    </subcellularLocation>
</comment>
<feature type="transmembrane region" description="Helical" evidence="5">
    <location>
        <begin position="140"/>
        <end position="159"/>
    </location>
</feature>
<organism evidence="7 8">
    <name type="scientific">Fodinicola feengrottensis</name>
    <dbReference type="NCBI Taxonomy" id="435914"/>
    <lineage>
        <taxon>Bacteria</taxon>
        <taxon>Bacillati</taxon>
        <taxon>Actinomycetota</taxon>
        <taxon>Actinomycetes</taxon>
        <taxon>Mycobacteriales</taxon>
        <taxon>Fodinicola</taxon>
    </lineage>
</organism>
<evidence type="ECO:0000256" key="2">
    <source>
        <dbReference type="ARBA" id="ARBA00022692"/>
    </source>
</evidence>
<protein>
    <recommendedName>
        <fullName evidence="6">Methylamine utilisation protein MauE domain-containing protein</fullName>
    </recommendedName>
</protein>
<sequence length="188" mass="20009">MRDWGLIGAAAQAILAAVFTLSGVSKTVTFQAFGETLEHLGVQAEFARRAAFGVVAVESLTGLGLAVFPTSAWPRLVALLLGLGFAGAGVRALQANEKIACSCFGGLSQSALGWRQLQLLPVWLVLAGAAQWWSPSWDPALGLLGVGVFLLIVTIVRLARHVPGWRRLRTERLVIGDLRAEAELAARQ</sequence>
<evidence type="ECO:0000256" key="5">
    <source>
        <dbReference type="SAM" id="Phobius"/>
    </source>
</evidence>
<gene>
    <name evidence="7" type="ORF">GCM10009765_34380</name>
</gene>
<feature type="transmembrane region" description="Helical" evidence="5">
    <location>
        <begin position="114"/>
        <end position="134"/>
    </location>
</feature>
<feature type="transmembrane region" description="Helical" evidence="5">
    <location>
        <begin position="73"/>
        <end position="93"/>
    </location>
</feature>
<evidence type="ECO:0000313" key="8">
    <source>
        <dbReference type="Proteomes" id="UP001500618"/>
    </source>
</evidence>
<comment type="caution">
    <text evidence="7">The sequence shown here is derived from an EMBL/GenBank/DDBJ whole genome shotgun (WGS) entry which is preliminary data.</text>
</comment>
<evidence type="ECO:0000256" key="3">
    <source>
        <dbReference type="ARBA" id="ARBA00022989"/>
    </source>
</evidence>
<evidence type="ECO:0000313" key="7">
    <source>
        <dbReference type="EMBL" id="GAA1682298.1"/>
    </source>
</evidence>
<dbReference type="Proteomes" id="UP001500618">
    <property type="component" value="Unassembled WGS sequence"/>
</dbReference>
<dbReference type="EMBL" id="BAAANY010000010">
    <property type="protein sequence ID" value="GAA1682298.1"/>
    <property type="molecule type" value="Genomic_DNA"/>
</dbReference>
<name>A0ABN2H5T7_9ACTN</name>
<dbReference type="RefSeq" id="WP_163571792.1">
    <property type="nucleotide sequence ID" value="NZ_BAAANY010000010.1"/>
</dbReference>
<reference evidence="7 8" key="1">
    <citation type="journal article" date="2019" name="Int. J. Syst. Evol. Microbiol.">
        <title>The Global Catalogue of Microorganisms (GCM) 10K type strain sequencing project: providing services to taxonomists for standard genome sequencing and annotation.</title>
        <authorList>
            <consortium name="The Broad Institute Genomics Platform"/>
            <consortium name="The Broad Institute Genome Sequencing Center for Infectious Disease"/>
            <person name="Wu L."/>
            <person name="Ma J."/>
        </authorList>
    </citation>
    <scope>NUCLEOTIDE SEQUENCE [LARGE SCALE GENOMIC DNA]</scope>
    <source>
        <strain evidence="7 8">JCM 14718</strain>
    </source>
</reference>
<evidence type="ECO:0000256" key="1">
    <source>
        <dbReference type="ARBA" id="ARBA00004141"/>
    </source>
</evidence>
<keyword evidence="4 5" id="KW-0472">Membrane</keyword>
<evidence type="ECO:0000256" key="4">
    <source>
        <dbReference type="ARBA" id="ARBA00023136"/>
    </source>
</evidence>
<evidence type="ECO:0000259" key="6">
    <source>
        <dbReference type="Pfam" id="PF07291"/>
    </source>
</evidence>
<feature type="domain" description="Methylamine utilisation protein MauE" evidence="6">
    <location>
        <begin position="7"/>
        <end position="129"/>
    </location>
</feature>
<feature type="transmembrane region" description="Helical" evidence="5">
    <location>
        <begin position="6"/>
        <end position="25"/>
    </location>
</feature>
<accession>A0ABN2H5T7</accession>
<keyword evidence="8" id="KW-1185">Reference proteome</keyword>